<organism evidence="2 3">
    <name type="scientific">Phocicoccus schoeneichii</name>
    <dbReference type="NCBI Taxonomy" id="1812261"/>
    <lineage>
        <taxon>Bacteria</taxon>
        <taxon>Bacillati</taxon>
        <taxon>Bacillota</taxon>
        <taxon>Bacilli</taxon>
        <taxon>Bacillales</taxon>
        <taxon>Salinicoccaceae</taxon>
        <taxon>Phocicoccus</taxon>
    </lineage>
</organism>
<accession>A0A6V7RPR7</accession>
<dbReference type="EMBL" id="CAJEWE010000016">
    <property type="protein sequence ID" value="CAD2080441.1"/>
    <property type="molecule type" value="Genomic_DNA"/>
</dbReference>
<evidence type="ECO:0000256" key="1">
    <source>
        <dbReference type="SAM" id="MobiDB-lite"/>
    </source>
</evidence>
<reference evidence="2 3" key="1">
    <citation type="submission" date="2020-07" db="EMBL/GenBank/DDBJ databases">
        <authorList>
            <person name="Criscuolo A."/>
        </authorList>
    </citation>
    <scope>NUCLEOTIDE SEQUENCE [LARGE SCALE GENOMIC DNA]</scope>
    <source>
        <strain evidence="3">CIP 111030</strain>
    </source>
</reference>
<evidence type="ECO:0000313" key="2">
    <source>
        <dbReference type="EMBL" id="CAD2080441.1"/>
    </source>
</evidence>
<protein>
    <submittedName>
        <fullName evidence="2">Uncharacterized protein</fullName>
    </submittedName>
</protein>
<proteinExistence type="predicted"/>
<feature type="region of interest" description="Disordered" evidence="1">
    <location>
        <begin position="19"/>
        <end position="42"/>
    </location>
</feature>
<comment type="caution">
    <text evidence="2">The sequence shown here is derived from an EMBL/GenBank/DDBJ whole genome shotgun (WGS) entry which is preliminary data.</text>
</comment>
<keyword evidence="3" id="KW-1185">Reference proteome</keyword>
<sequence>MRKTILEYFSDEFAKSSEYEQTEFEVAEPEQKKDEDSECEIC</sequence>
<dbReference type="AlphaFoldDB" id="A0A6V7RPR7"/>
<gene>
    <name evidence="2" type="ORF">JEOSCH030_01828</name>
</gene>
<evidence type="ECO:0000313" key="3">
    <source>
        <dbReference type="Proteomes" id="UP000521032"/>
    </source>
</evidence>
<dbReference type="RefSeq" id="WP_268234187.1">
    <property type="nucleotide sequence ID" value="NZ_BMDB01000002.1"/>
</dbReference>
<dbReference type="Proteomes" id="UP000521032">
    <property type="component" value="Unassembled WGS sequence"/>
</dbReference>
<name>A0A6V7RPR7_9BACL</name>